<comment type="caution">
    <text evidence="8">The sequence shown here is derived from an EMBL/GenBank/DDBJ whole genome shotgun (WGS) entry which is preliminary data.</text>
</comment>
<sequence>MIYSMEYGNKRFELRKVELVADQSLVPEEFKNMARGFCFVVQFYYSTTEPENSHRSMESLANVLQCKHFHIQLPQVYAKDEDSLLGKLSASFLTNEELPEDVQKTMTSAIVDVTKSILCSTPNTGHKVEPVLVQFGIVKVTSLKKSSLFTHVIEEGSLTREQCVICLEELSSSEREIVGLPCSHVYHRNCITKWLKTTRQCPICRLAIRAV</sequence>
<dbReference type="SMART" id="SM00184">
    <property type="entry name" value="RING"/>
    <property type="match status" value="1"/>
</dbReference>
<dbReference type="Gene3D" id="3.30.40.10">
    <property type="entry name" value="Zinc/RING finger domain, C3HC4 (zinc finger)"/>
    <property type="match status" value="1"/>
</dbReference>
<dbReference type="AlphaFoldDB" id="A0AAD9WYJ7"/>
<dbReference type="SUPFAM" id="SSF57850">
    <property type="entry name" value="RING/U-box"/>
    <property type="match status" value="1"/>
</dbReference>
<reference evidence="8" key="1">
    <citation type="journal article" date="2023" name="Plant J.">
        <title>Genome sequences and population genomics provide insights into the demographic history, inbreeding, and mutation load of two 'living fossil' tree species of Dipteronia.</title>
        <authorList>
            <person name="Feng Y."/>
            <person name="Comes H.P."/>
            <person name="Chen J."/>
            <person name="Zhu S."/>
            <person name="Lu R."/>
            <person name="Zhang X."/>
            <person name="Li P."/>
            <person name="Qiu J."/>
            <person name="Olsen K.M."/>
            <person name="Qiu Y."/>
        </authorList>
    </citation>
    <scope>NUCLEOTIDE SEQUENCE</scope>
    <source>
        <strain evidence="8">KIB01</strain>
    </source>
</reference>
<dbReference type="CDD" id="cd16454">
    <property type="entry name" value="RING-H2_PA-TM-RING"/>
    <property type="match status" value="1"/>
</dbReference>
<dbReference type="InterPro" id="IPR001841">
    <property type="entry name" value="Znf_RING"/>
</dbReference>
<evidence type="ECO:0000259" key="7">
    <source>
        <dbReference type="PROSITE" id="PS50089"/>
    </source>
</evidence>
<dbReference type="GO" id="GO:0016567">
    <property type="term" value="P:protein ubiquitination"/>
    <property type="evidence" value="ECO:0007669"/>
    <property type="project" value="TreeGrafter"/>
</dbReference>
<dbReference type="InterPro" id="IPR013083">
    <property type="entry name" value="Znf_RING/FYVE/PHD"/>
</dbReference>
<keyword evidence="4 6" id="KW-0863">Zinc-finger</keyword>
<accession>A0AAD9WYJ7</accession>
<evidence type="ECO:0000313" key="8">
    <source>
        <dbReference type="EMBL" id="KAK2646830.1"/>
    </source>
</evidence>
<dbReference type="GO" id="GO:0061630">
    <property type="term" value="F:ubiquitin protein ligase activity"/>
    <property type="evidence" value="ECO:0007669"/>
    <property type="project" value="UniProtKB-EC"/>
</dbReference>
<organism evidence="8 9">
    <name type="scientific">Dipteronia dyeriana</name>
    <dbReference type="NCBI Taxonomy" id="168575"/>
    <lineage>
        <taxon>Eukaryota</taxon>
        <taxon>Viridiplantae</taxon>
        <taxon>Streptophyta</taxon>
        <taxon>Embryophyta</taxon>
        <taxon>Tracheophyta</taxon>
        <taxon>Spermatophyta</taxon>
        <taxon>Magnoliopsida</taxon>
        <taxon>eudicotyledons</taxon>
        <taxon>Gunneridae</taxon>
        <taxon>Pentapetalae</taxon>
        <taxon>rosids</taxon>
        <taxon>malvids</taxon>
        <taxon>Sapindales</taxon>
        <taxon>Sapindaceae</taxon>
        <taxon>Hippocastanoideae</taxon>
        <taxon>Acereae</taxon>
        <taxon>Dipteronia</taxon>
    </lineage>
</organism>
<dbReference type="EMBL" id="JANJYI010000006">
    <property type="protein sequence ID" value="KAK2646830.1"/>
    <property type="molecule type" value="Genomic_DNA"/>
</dbReference>
<evidence type="ECO:0000256" key="4">
    <source>
        <dbReference type="ARBA" id="ARBA00022771"/>
    </source>
</evidence>
<dbReference type="SMART" id="SM00744">
    <property type="entry name" value="RINGv"/>
    <property type="match status" value="1"/>
</dbReference>
<keyword evidence="5" id="KW-0862">Zinc</keyword>
<dbReference type="Pfam" id="PF13639">
    <property type="entry name" value="zf-RING_2"/>
    <property type="match status" value="1"/>
</dbReference>
<evidence type="ECO:0000256" key="3">
    <source>
        <dbReference type="ARBA" id="ARBA00022723"/>
    </source>
</evidence>
<evidence type="ECO:0000256" key="1">
    <source>
        <dbReference type="ARBA" id="ARBA00000900"/>
    </source>
</evidence>
<keyword evidence="9" id="KW-1185">Reference proteome</keyword>
<dbReference type="PANTHER" id="PTHR15710">
    <property type="entry name" value="E3 UBIQUITIN-PROTEIN LIGASE PRAJA"/>
    <property type="match status" value="1"/>
</dbReference>
<evidence type="ECO:0000256" key="2">
    <source>
        <dbReference type="ARBA" id="ARBA00012483"/>
    </source>
</evidence>
<dbReference type="Proteomes" id="UP001280121">
    <property type="component" value="Unassembled WGS sequence"/>
</dbReference>
<dbReference type="EC" id="2.3.2.27" evidence="2"/>
<name>A0AAD9WYJ7_9ROSI</name>
<protein>
    <recommendedName>
        <fullName evidence="2">RING-type E3 ubiquitin transferase</fullName>
        <ecNumber evidence="2">2.3.2.27</ecNumber>
    </recommendedName>
</protein>
<keyword evidence="3" id="KW-0479">Metal-binding</keyword>
<evidence type="ECO:0000256" key="5">
    <source>
        <dbReference type="ARBA" id="ARBA00022833"/>
    </source>
</evidence>
<evidence type="ECO:0000256" key="6">
    <source>
        <dbReference type="PROSITE-ProRule" id="PRU00175"/>
    </source>
</evidence>
<proteinExistence type="predicted"/>
<dbReference type="InterPro" id="IPR011016">
    <property type="entry name" value="Znf_RING-CH"/>
</dbReference>
<dbReference type="PROSITE" id="PS50089">
    <property type="entry name" value="ZF_RING_2"/>
    <property type="match status" value="1"/>
</dbReference>
<dbReference type="GO" id="GO:0005737">
    <property type="term" value="C:cytoplasm"/>
    <property type="evidence" value="ECO:0007669"/>
    <property type="project" value="TreeGrafter"/>
</dbReference>
<gene>
    <name evidence="8" type="ORF">Ddye_022025</name>
</gene>
<dbReference type="GO" id="GO:0008270">
    <property type="term" value="F:zinc ion binding"/>
    <property type="evidence" value="ECO:0007669"/>
    <property type="project" value="UniProtKB-KW"/>
</dbReference>
<dbReference type="PANTHER" id="PTHR15710:SF243">
    <property type="entry name" value="E3 UBIQUITIN-PROTEIN LIGASE PRAJA-2 ISOFORM X1"/>
    <property type="match status" value="1"/>
</dbReference>
<feature type="domain" description="RING-type" evidence="7">
    <location>
        <begin position="163"/>
        <end position="205"/>
    </location>
</feature>
<comment type="catalytic activity">
    <reaction evidence="1">
        <text>S-ubiquitinyl-[E2 ubiquitin-conjugating enzyme]-L-cysteine + [acceptor protein]-L-lysine = [E2 ubiquitin-conjugating enzyme]-L-cysteine + N(6)-ubiquitinyl-[acceptor protein]-L-lysine.</text>
        <dbReference type="EC" id="2.3.2.27"/>
    </reaction>
</comment>
<evidence type="ECO:0000313" key="9">
    <source>
        <dbReference type="Proteomes" id="UP001280121"/>
    </source>
</evidence>